<gene>
    <name evidence="3" type="primary">LOC108044003</name>
</gene>
<feature type="compositionally biased region" description="Polar residues" evidence="1">
    <location>
        <begin position="270"/>
        <end position="282"/>
    </location>
</feature>
<dbReference type="InterPro" id="IPR001849">
    <property type="entry name" value="PH_domain"/>
</dbReference>
<evidence type="ECO:0000256" key="1">
    <source>
        <dbReference type="SAM" id="MobiDB-lite"/>
    </source>
</evidence>
<accession>A0A6P4EJE8</accession>
<dbReference type="GO" id="GO:0007032">
    <property type="term" value="P:endosome organization"/>
    <property type="evidence" value="ECO:0007669"/>
    <property type="project" value="TreeGrafter"/>
</dbReference>
<reference evidence="3" key="1">
    <citation type="submission" date="2025-08" db="UniProtKB">
        <authorList>
            <consortium name="RefSeq"/>
        </authorList>
    </citation>
    <scope>IDENTIFICATION</scope>
</reference>
<organism evidence="3">
    <name type="scientific">Drosophila rhopaloa</name>
    <name type="common">Fruit fly</name>
    <dbReference type="NCBI Taxonomy" id="1041015"/>
    <lineage>
        <taxon>Eukaryota</taxon>
        <taxon>Metazoa</taxon>
        <taxon>Ecdysozoa</taxon>
        <taxon>Arthropoda</taxon>
        <taxon>Hexapoda</taxon>
        <taxon>Insecta</taxon>
        <taxon>Pterygota</taxon>
        <taxon>Neoptera</taxon>
        <taxon>Endopterygota</taxon>
        <taxon>Diptera</taxon>
        <taxon>Brachycera</taxon>
        <taxon>Muscomorpha</taxon>
        <taxon>Ephydroidea</taxon>
        <taxon>Drosophilidae</taxon>
        <taxon>Drosophila</taxon>
        <taxon>Sophophora</taxon>
    </lineage>
</organism>
<dbReference type="RefSeq" id="XP_016978337.1">
    <property type="nucleotide sequence ID" value="XM_017122848.1"/>
</dbReference>
<dbReference type="PANTHER" id="PTHR22902">
    <property type="entry name" value="SESQUIPEDALIAN"/>
    <property type="match status" value="1"/>
</dbReference>
<dbReference type="OrthoDB" id="10261837at2759"/>
<dbReference type="GO" id="GO:0005769">
    <property type="term" value="C:early endosome"/>
    <property type="evidence" value="ECO:0007669"/>
    <property type="project" value="TreeGrafter"/>
</dbReference>
<name>A0A6P4EJE8_DRORH</name>
<dbReference type="SUPFAM" id="SSF50729">
    <property type="entry name" value="PH domain-like"/>
    <property type="match status" value="1"/>
</dbReference>
<dbReference type="FunFam" id="2.30.29.30:FF:000378">
    <property type="entry name" value="Uncharacterized protein, isoform A"/>
    <property type="match status" value="1"/>
</dbReference>
<evidence type="ECO:0000259" key="2">
    <source>
        <dbReference type="PROSITE" id="PS50003"/>
    </source>
</evidence>
<dbReference type="GO" id="GO:0005802">
    <property type="term" value="C:trans-Golgi network"/>
    <property type="evidence" value="ECO:0007669"/>
    <property type="project" value="TreeGrafter"/>
</dbReference>
<sequence>MRFTVRRVVLEVGQVKGAIGVVKLVTKHLQSYFPFYMLIARIVDERSKRGPIFTSNAGEVSLAMKINEKNLYIFARTPPFDMEGFLNKRGEVNKAFQRRYFVLKGNLLFYFESGVDKEPLGLIIVEGCTIELSNEVENYCFEIAFNGNRTYILSADNQESMETWMKALTCAGYEYKRIIMAELKRELHEIEDSRNKMLGNAIEGPKSALEGAKPRPPPRRTNPFNRPAPPPPEISLRAGVVMSPLPFVNGNFGSSNARLQQEKLMVKQDANGNGSPSGTPQAQRRHIPAPSVATSVFYPDARDPGAAGVFTVLSRPANNNHSSRVISAAERQRRRLRAMEDFTRNHEHYRQELMPDVSAYRERQGQPLIQL</sequence>
<dbReference type="SMART" id="SM00233">
    <property type="entry name" value="PH"/>
    <property type="match status" value="1"/>
</dbReference>
<dbReference type="RefSeq" id="XP_016978337.2">
    <property type="nucleotide sequence ID" value="XM_017122848.2"/>
</dbReference>
<dbReference type="PROSITE" id="PS50003">
    <property type="entry name" value="PH_DOMAIN"/>
    <property type="match status" value="1"/>
</dbReference>
<dbReference type="InterPro" id="IPR045188">
    <property type="entry name" value="Boi1/Boi2-like"/>
</dbReference>
<dbReference type="GO" id="GO:0055037">
    <property type="term" value="C:recycling endosome"/>
    <property type="evidence" value="ECO:0007669"/>
    <property type="project" value="TreeGrafter"/>
</dbReference>
<dbReference type="GO" id="GO:0042147">
    <property type="term" value="P:retrograde transport, endosome to Golgi"/>
    <property type="evidence" value="ECO:0007669"/>
    <property type="project" value="TreeGrafter"/>
</dbReference>
<dbReference type="Pfam" id="PF00169">
    <property type="entry name" value="PH"/>
    <property type="match status" value="1"/>
</dbReference>
<feature type="region of interest" description="Disordered" evidence="1">
    <location>
        <begin position="268"/>
        <end position="287"/>
    </location>
</feature>
<evidence type="ECO:0000313" key="3">
    <source>
        <dbReference type="RefSeq" id="XP_016978337.1"/>
    </source>
</evidence>
<dbReference type="Gene3D" id="2.30.29.30">
    <property type="entry name" value="Pleckstrin-homology domain (PH domain)/Phosphotyrosine-binding domain (PTB)"/>
    <property type="match status" value="1"/>
</dbReference>
<dbReference type="PANTHER" id="PTHR22902:SF53">
    <property type="entry name" value="INOSITOL PHOSPHATASE INTERACTING PROTEIN, ISOFORM A"/>
    <property type="match status" value="1"/>
</dbReference>
<dbReference type="InterPro" id="IPR011993">
    <property type="entry name" value="PH-like_dom_sf"/>
</dbReference>
<dbReference type="GO" id="GO:0005829">
    <property type="term" value="C:cytosol"/>
    <property type="evidence" value="ECO:0007669"/>
    <property type="project" value="GOC"/>
</dbReference>
<feature type="domain" description="PH" evidence="2">
    <location>
        <begin position="79"/>
        <end position="173"/>
    </location>
</feature>
<proteinExistence type="predicted"/>
<protein>
    <submittedName>
        <fullName evidence="3">Uncharacterized protein LOC108044003 isoform X1</fullName>
    </submittedName>
</protein>
<dbReference type="CDD" id="cd13288">
    <property type="entry name" value="PH_Ses"/>
    <property type="match status" value="1"/>
</dbReference>
<dbReference type="AlphaFoldDB" id="A0A6P4EJE8"/>
<dbReference type="GO" id="GO:0001881">
    <property type="term" value="P:receptor recycling"/>
    <property type="evidence" value="ECO:0007669"/>
    <property type="project" value="TreeGrafter"/>
</dbReference>
<feature type="region of interest" description="Disordered" evidence="1">
    <location>
        <begin position="202"/>
        <end position="233"/>
    </location>
</feature>